<dbReference type="OrthoDB" id="9771544at2"/>
<keyword evidence="4 7" id="KW-0812">Transmembrane</keyword>
<feature type="transmembrane region" description="Helical" evidence="7">
    <location>
        <begin position="199"/>
        <end position="220"/>
    </location>
</feature>
<dbReference type="GO" id="GO:0005886">
    <property type="term" value="C:plasma membrane"/>
    <property type="evidence" value="ECO:0007669"/>
    <property type="project" value="UniProtKB-SubCell"/>
</dbReference>
<evidence type="ECO:0000256" key="5">
    <source>
        <dbReference type="ARBA" id="ARBA00022989"/>
    </source>
</evidence>
<dbReference type="InterPro" id="IPR035906">
    <property type="entry name" value="MetI-like_sf"/>
</dbReference>
<accession>A0A1I1K325</accession>
<keyword evidence="6 7" id="KW-0472">Membrane</keyword>
<dbReference type="PANTHER" id="PTHR43744:SF8">
    <property type="entry name" value="SN-GLYCEROL-3-PHOSPHATE TRANSPORT SYSTEM PERMEASE PROTEIN UGPE"/>
    <property type="match status" value="1"/>
</dbReference>
<feature type="transmembrane region" description="Helical" evidence="7">
    <location>
        <begin position="50"/>
        <end position="72"/>
    </location>
</feature>
<dbReference type="Proteomes" id="UP000182192">
    <property type="component" value="Unassembled WGS sequence"/>
</dbReference>
<dbReference type="AlphaFoldDB" id="A0A1I1K325"/>
<evidence type="ECO:0000256" key="4">
    <source>
        <dbReference type="ARBA" id="ARBA00022692"/>
    </source>
</evidence>
<feature type="transmembrane region" description="Helical" evidence="7">
    <location>
        <begin position="253"/>
        <end position="270"/>
    </location>
</feature>
<dbReference type="Gene3D" id="1.10.3720.10">
    <property type="entry name" value="MetI-like"/>
    <property type="match status" value="1"/>
</dbReference>
<dbReference type="InterPro" id="IPR000515">
    <property type="entry name" value="MetI-like"/>
</dbReference>
<dbReference type="PROSITE" id="PS50928">
    <property type="entry name" value="ABC_TM1"/>
    <property type="match status" value="1"/>
</dbReference>
<comment type="subcellular location">
    <subcellularLocation>
        <location evidence="1 7">Cell membrane</location>
        <topology evidence="1 7">Multi-pass membrane protein</topology>
    </subcellularLocation>
</comment>
<name>A0A1I1K325_RUMAL</name>
<keyword evidence="5 7" id="KW-1133">Transmembrane helix</keyword>
<feature type="transmembrane region" description="Helical" evidence="7">
    <location>
        <begin position="150"/>
        <end position="172"/>
    </location>
</feature>
<evidence type="ECO:0000256" key="3">
    <source>
        <dbReference type="ARBA" id="ARBA00022475"/>
    </source>
</evidence>
<keyword evidence="3" id="KW-1003">Cell membrane</keyword>
<evidence type="ECO:0000256" key="7">
    <source>
        <dbReference type="RuleBase" id="RU363032"/>
    </source>
</evidence>
<organism evidence="9 10">
    <name type="scientific">Ruminococcus albus</name>
    <dbReference type="NCBI Taxonomy" id="1264"/>
    <lineage>
        <taxon>Bacteria</taxon>
        <taxon>Bacillati</taxon>
        <taxon>Bacillota</taxon>
        <taxon>Clostridia</taxon>
        <taxon>Eubacteriales</taxon>
        <taxon>Oscillospiraceae</taxon>
        <taxon>Ruminococcus</taxon>
    </lineage>
</organism>
<evidence type="ECO:0000256" key="6">
    <source>
        <dbReference type="ARBA" id="ARBA00023136"/>
    </source>
</evidence>
<evidence type="ECO:0000313" key="9">
    <source>
        <dbReference type="EMBL" id="SFC55349.1"/>
    </source>
</evidence>
<reference evidence="9 10" key="1">
    <citation type="submission" date="2016-10" db="EMBL/GenBank/DDBJ databases">
        <authorList>
            <person name="de Groot N.N."/>
        </authorList>
    </citation>
    <scope>NUCLEOTIDE SEQUENCE [LARGE SCALE GENOMIC DNA]</scope>
    <source>
        <strain evidence="9 10">AR67</strain>
    </source>
</reference>
<feature type="transmembrane region" description="Helical" evidence="7">
    <location>
        <begin position="119"/>
        <end position="138"/>
    </location>
</feature>
<protein>
    <submittedName>
        <fullName evidence="9">Multiple sugar transport system permease protein</fullName>
    </submittedName>
</protein>
<dbReference type="Pfam" id="PF00528">
    <property type="entry name" value="BPD_transp_1"/>
    <property type="match status" value="1"/>
</dbReference>
<dbReference type="RefSeq" id="WP_074961338.1">
    <property type="nucleotide sequence ID" value="NZ_FOKQ01000015.1"/>
</dbReference>
<dbReference type="SUPFAM" id="SSF161098">
    <property type="entry name" value="MetI-like"/>
    <property type="match status" value="1"/>
</dbReference>
<evidence type="ECO:0000313" key="10">
    <source>
        <dbReference type="Proteomes" id="UP000182192"/>
    </source>
</evidence>
<feature type="transmembrane region" description="Helical" evidence="7">
    <location>
        <begin position="312"/>
        <end position="334"/>
    </location>
</feature>
<evidence type="ECO:0000256" key="1">
    <source>
        <dbReference type="ARBA" id="ARBA00004651"/>
    </source>
</evidence>
<sequence length="349" mass="40434">MATKKEEKQFEKERKAAIKAREKRMKEIGLEKFLTPDQIKYNKRQKAIGAVWPVFRFLILFGLCFVILYPLIFMLSTAFRPNEQMNDPSIIWIPKNFTMQNIKDTWKVMKFDKTLLNTIILNLVSSVLQVATCSITGYGFARFKFKGKNFLFGIVVMMIIVPPQITTIPLYMQYAYFKPQFLAKIFTLGKSTSLINSGWTMYLPALFANGIRAGLFIFIFRQFFRGLPKELEDAAYLDGCSPLYTYVKIMIPNARQSFLTVFLFSIVWYWNDYYVSSSFFTNNDTVALMLKNLNTTLAKTLFNNQSVSVRQIIVWLEAGCLLSITPILVMYVFLQRYFVEGIEKSGLAN</sequence>
<evidence type="ECO:0000259" key="8">
    <source>
        <dbReference type="PROSITE" id="PS50928"/>
    </source>
</evidence>
<proteinExistence type="inferred from homology"/>
<gene>
    <name evidence="9" type="ORF">SAMN02910406_01918</name>
</gene>
<keyword evidence="2 7" id="KW-0813">Transport</keyword>
<dbReference type="eggNOG" id="COG0395">
    <property type="taxonomic scope" value="Bacteria"/>
</dbReference>
<evidence type="ECO:0000256" key="2">
    <source>
        <dbReference type="ARBA" id="ARBA00022448"/>
    </source>
</evidence>
<keyword evidence="9" id="KW-0762">Sugar transport</keyword>
<dbReference type="GO" id="GO:0055085">
    <property type="term" value="P:transmembrane transport"/>
    <property type="evidence" value="ECO:0007669"/>
    <property type="project" value="InterPro"/>
</dbReference>
<comment type="similarity">
    <text evidence="7">Belongs to the binding-protein-dependent transport system permease family.</text>
</comment>
<feature type="domain" description="ABC transmembrane type-1" evidence="8">
    <location>
        <begin position="115"/>
        <end position="334"/>
    </location>
</feature>
<dbReference type="PANTHER" id="PTHR43744">
    <property type="entry name" value="ABC TRANSPORTER PERMEASE PROTEIN MG189-RELATED-RELATED"/>
    <property type="match status" value="1"/>
</dbReference>
<dbReference type="EMBL" id="FOKQ01000015">
    <property type="protein sequence ID" value="SFC55349.1"/>
    <property type="molecule type" value="Genomic_DNA"/>
</dbReference>
<dbReference type="CDD" id="cd06261">
    <property type="entry name" value="TM_PBP2"/>
    <property type="match status" value="1"/>
</dbReference>